<proteinExistence type="predicted"/>
<evidence type="ECO:0000313" key="1">
    <source>
        <dbReference type="EMBL" id="KAI0038242.1"/>
    </source>
</evidence>
<sequence>MHDSIDDSDSATAALNTLQDNDQIPVARPPTEVIIHIFTHLAIIDTPRCPSLGWLRVTHVCQRWRRVALEDPSLWEGNILCPFPFGDRWANLFFSRSQAVPLTIMKPPGSFSMTIAAPREIELFNNNITRIRVLHISTNDNNISMLCQSAPLLDTLDLTLHYNPGMSHSRPPTFPDGLLGGAAGAPALRHLRLETPGPLPWTSPLFERLISLEVVHRTSAESALADIMAALSRMPALENLVLSLFPRQADAAPIHPMALPQLRSLVLTTSIASGHHFLVRIALPATASVQCNLECETHPVTTDADLTALFRAAAECIDASAAPISRIRATSMGVDIWHSGDAFPFLGLDIPNYTRLRTGLVPSVLVALASEHLEELEVDTIRAYPGEAEWAAHLQVARALRHVKVGGCAVSMFCAALIRGPTSFLPALFELLILNCAHLPVWDGYIDGMYCSPEDALVRCLLRRAGAGNVLGVLEVAKCYMKEGCRDTVVKAAPPGFLPALTALELHDVHFSGDADWDELMLGLARRRADAGCSLKRLRGST</sequence>
<accession>A0ACB8R2X9</accession>
<reference evidence="1" key="1">
    <citation type="submission" date="2021-02" db="EMBL/GenBank/DDBJ databases">
        <authorList>
            <consortium name="DOE Joint Genome Institute"/>
            <person name="Ahrendt S."/>
            <person name="Looney B.P."/>
            <person name="Miyauchi S."/>
            <person name="Morin E."/>
            <person name="Drula E."/>
            <person name="Courty P.E."/>
            <person name="Chicoki N."/>
            <person name="Fauchery L."/>
            <person name="Kohler A."/>
            <person name="Kuo A."/>
            <person name="Labutti K."/>
            <person name="Pangilinan J."/>
            <person name="Lipzen A."/>
            <person name="Riley R."/>
            <person name="Andreopoulos W."/>
            <person name="He G."/>
            <person name="Johnson J."/>
            <person name="Barry K.W."/>
            <person name="Grigoriev I.V."/>
            <person name="Nagy L."/>
            <person name="Hibbett D."/>
            <person name="Henrissat B."/>
            <person name="Matheny P.B."/>
            <person name="Labbe J."/>
            <person name="Martin F."/>
        </authorList>
    </citation>
    <scope>NUCLEOTIDE SEQUENCE</scope>
    <source>
        <strain evidence="1">FP105234-sp</strain>
    </source>
</reference>
<gene>
    <name evidence="1" type="ORF">FA95DRAFT_1613541</name>
</gene>
<protein>
    <submittedName>
        <fullName evidence="1">Uncharacterized protein</fullName>
    </submittedName>
</protein>
<dbReference type="Proteomes" id="UP000814033">
    <property type="component" value="Unassembled WGS sequence"/>
</dbReference>
<organism evidence="1 2">
    <name type="scientific">Auriscalpium vulgare</name>
    <dbReference type="NCBI Taxonomy" id="40419"/>
    <lineage>
        <taxon>Eukaryota</taxon>
        <taxon>Fungi</taxon>
        <taxon>Dikarya</taxon>
        <taxon>Basidiomycota</taxon>
        <taxon>Agaricomycotina</taxon>
        <taxon>Agaricomycetes</taxon>
        <taxon>Russulales</taxon>
        <taxon>Auriscalpiaceae</taxon>
        <taxon>Auriscalpium</taxon>
    </lineage>
</organism>
<reference evidence="1" key="2">
    <citation type="journal article" date="2022" name="New Phytol.">
        <title>Evolutionary transition to the ectomycorrhizal habit in the genomes of a hyperdiverse lineage of mushroom-forming fungi.</title>
        <authorList>
            <person name="Looney B."/>
            <person name="Miyauchi S."/>
            <person name="Morin E."/>
            <person name="Drula E."/>
            <person name="Courty P.E."/>
            <person name="Kohler A."/>
            <person name="Kuo A."/>
            <person name="LaButti K."/>
            <person name="Pangilinan J."/>
            <person name="Lipzen A."/>
            <person name="Riley R."/>
            <person name="Andreopoulos W."/>
            <person name="He G."/>
            <person name="Johnson J."/>
            <person name="Nolan M."/>
            <person name="Tritt A."/>
            <person name="Barry K.W."/>
            <person name="Grigoriev I.V."/>
            <person name="Nagy L.G."/>
            <person name="Hibbett D."/>
            <person name="Henrissat B."/>
            <person name="Matheny P.B."/>
            <person name="Labbe J."/>
            <person name="Martin F.M."/>
        </authorList>
    </citation>
    <scope>NUCLEOTIDE SEQUENCE</scope>
    <source>
        <strain evidence="1">FP105234-sp</strain>
    </source>
</reference>
<dbReference type="EMBL" id="MU276553">
    <property type="protein sequence ID" value="KAI0038242.1"/>
    <property type="molecule type" value="Genomic_DNA"/>
</dbReference>
<keyword evidence="2" id="KW-1185">Reference proteome</keyword>
<comment type="caution">
    <text evidence="1">The sequence shown here is derived from an EMBL/GenBank/DDBJ whole genome shotgun (WGS) entry which is preliminary data.</text>
</comment>
<name>A0ACB8R2X9_9AGAM</name>
<evidence type="ECO:0000313" key="2">
    <source>
        <dbReference type="Proteomes" id="UP000814033"/>
    </source>
</evidence>